<protein>
    <submittedName>
        <fullName evidence="4">BON domain-containing protein</fullName>
    </submittedName>
</protein>
<dbReference type="Pfam" id="PF04972">
    <property type="entry name" value="BON"/>
    <property type="match status" value="1"/>
</dbReference>
<feature type="chain" id="PRO_5027840543" evidence="2">
    <location>
        <begin position="27"/>
        <end position="259"/>
    </location>
</feature>
<accession>A0A7C4QLY8</accession>
<evidence type="ECO:0000256" key="2">
    <source>
        <dbReference type="SAM" id="SignalP"/>
    </source>
</evidence>
<feature type="signal peptide" evidence="2">
    <location>
        <begin position="1"/>
        <end position="26"/>
    </location>
</feature>
<feature type="compositionally biased region" description="Low complexity" evidence="1">
    <location>
        <begin position="81"/>
        <end position="119"/>
    </location>
</feature>
<evidence type="ECO:0000313" key="4">
    <source>
        <dbReference type="EMBL" id="HGT38447.1"/>
    </source>
</evidence>
<feature type="domain" description="BON" evidence="3">
    <location>
        <begin position="214"/>
        <end position="252"/>
    </location>
</feature>
<feature type="compositionally biased region" description="Low complexity" evidence="1">
    <location>
        <begin position="61"/>
        <end position="73"/>
    </location>
</feature>
<organism evidence="4">
    <name type="scientific">Schlesneria paludicola</name>
    <dbReference type="NCBI Taxonomy" id="360056"/>
    <lineage>
        <taxon>Bacteria</taxon>
        <taxon>Pseudomonadati</taxon>
        <taxon>Planctomycetota</taxon>
        <taxon>Planctomycetia</taxon>
        <taxon>Planctomycetales</taxon>
        <taxon>Planctomycetaceae</taxon>
        <taxon>Schlesneria</taxon>
    </lineage>
</organism>
<comment type="caution">
    <text evidence="4">The sequence shown here is derived from an EMBL/GenBank/DDBJ whole genome shotgun (WGS) entry which is preliminary data.</text>
</comment>
<dbReference type="AlphaFoldDB" id="A0A7C4QLY8"/>
<name>A0A7C4QLY8_9PLAN</name>
<dbReference type="InterPro" id="IPR007055">
    <property type="entry name" value="BON_dom"/>
</dbReference>
<sequence>MVLSRCWTRGWLLGLACLLLTNQALAQGFFNTVPGDGGMSGGTPTGGSSMFNSGGAGSSGSSFATSSFNTTSMSGGGGMATGQTGMTGQTGRNTGGVNAQGANGFLGANNNPNNFLGRNTQGQQAVTTTNQNRQNFRGGQQRGLDQSLLNLLNGGAQNAGNTNNRTNTIRPRQKVNFEHPTLQTSVVVNDVKVRFEKLATRYPQLKQIELIPGEGGIVILRGEVASEGDSKLAESLVRLEPGVKSIQNELTFPTPYSAE</sequence>
<gene>
    <name evidence="4" type="ORF">ENS64_04190</name>
</gene>
<reference evidence="4" key="1">
    <citation type="journal article" date="2020" name="mSystems">
        <title>Genome- and Community-Level Interaction Insights into Carbon Utilization and Element Cycling Functions of Hydrothermarchaeota in Hydrothermal Sediment.</title>
        <authorList>
            <person name="Zhou Z."/>
            <person name="Liu Y."/>
            <person name="Xu W."/>
            <person name="Pan J."/>
            <person name="Luo Z.H."/>
            <person name="Li M."/>
        </authorList>
    </citation>
    <scope>NUCLEOTIDE SEQUENCE [LARGE SCALE GENOMIC DNA]</scope>
    <source>
        <strain evidence="4">SpSt-508</strain>
    </source>
</reference>
<dbReference type="EMBL" id="DSVQ01000009">
    <property type="protein sequence ID" value="HGT38447.1"/>
    <property type="molecule type" value="Genomic_DNA"/>
</dbReference>
<feature type="region of interest" description="Disordered" evidence="1">
    <location>
        <begin position="61"/>
        <end position="119"/>
    </location>
</feature>
<evidence type="ECO:0000256" key="1">
    <source>
        <dbReference type="SAM" id="MobiDB-lite"/>
    </source>
</evidence>
<dbReference type="Gene3D" id="3.30.1340.30">
    <property type="match status" value="1"/>
</dbReference>
<evidence type="ECO:0000259" key="3">
    <source>
        <dbReference type="Pfam" id="PF04972"/>
    </source>
</evidence>
<proteinExistence type="predicted"/>
<keyword evidence="2" id="KW-0732">Signal</keyword>